<feature type="compositionally biased region" description="Basic and acidic residues" evidence="1">
    <location>
        <begin position="91"/>
        <end position="103"/>
    </location>
</feature>
<dbReference type="EMBL" id="CADEAL010002913">
    <property type="protein sequence ID" value="CAB1442749.1"/>
    <property type="molecule type" value="Genomic_DNA"/>
</dbReference>
<dbReference type="Proteomes" id="UP001153269">
    <property type="component" value="Unassembled WGS sequence"/>
</dbReference>
<keyword evidence="3" id="KW-1185">Reference proteome</keyword>
<evidence type="ECO:0000256" key="1">
    <source>
        <dbReference type="SAM" id="MobiDB-lite"/>
    </source>
</evidence>
<reference evidence="2" key="1">
    <citation type="submission" date="2020-03" db="EMBL/GenBank/DDBJ databases">
        <authorList>
            <person name="Weist P."/>
        </authorList>
    </citation>
    <scope>NUCLEOTIDE SEQUENCE</scope>
</reference>
<evidence type="ECO:0000313" key="2">
    <source>
        <dbReference type="EMBL" id="CAB1442749.1"/>
    </source>
</evidence>
<comment type="caution">
    <text evidence="2">The sequence shown here is derived from an EMBL/GenBank/DDBJ whole genome shotgun (WGS) entry which is preliminary data.</text>
</comment>
<protein>
    <submittedName>
        <fullName evidence="2">Uncharacterized protein</fullName>
    </submittedName>
</protein>
<gene>
    <name evidence="2" type="ORF">PLEPLA_LOCUS30468</name>
</gene>
<sequence length="139" mass="15229">MCFVAGAPRRRAAVREEMITLTGRQGDDKCLLSANEAGDKSNGSAQAAPARRNKKEDGWHTQAGPALGEGGREGGREGCGVQEGETEEETERERESERSRDGDEEKIEFVGAARKMSRGKQRDREHKQGSIDPLCAERN</sequence>
<evidence type="ECO:0000313" key="3">
    <source>
        <dbReference type="Proteomes" id="UP001153269"/>
    </source>
</evidence>
<feature type="region of interest" description="Disordered" evidence="1">
    <location>
        <begin position="23"/>
        <end position="139"/>
    </location>
</feature>
<organism evidence="2 3">
    <name type="scientific">Pleuronectes platessa</name>
    <name type="common">European plaice</name>
    <dbReference type="NCBI Taxonomy" id="8262"/>
    <lineage>
        <taxon>Eukaryota</taxon>
        <taxon>Metazoa</taxon>
        <taxon>Chordata</taxon>
        <taxon>Craniata</taxon>
        <taxon>Vertebrata</taxon>
        <taxon>Euteleostomi</taxon>
        <taxon>Actinopterygii</taxon>
        <taxon>Neopterygii</taxon>
        <taxon>Teleostei</taxon>
        <taxon>Neoteleostei</taxon>
        <taxon>Acanthomorphata</taxon>
        <taxon>Carangaria</taxon>
        <taxon>Pleuronectiformes</taxon>
        <taxon>Pleuronectoidei</taxon>
        <taxon>Pleuronectidae</taxon>
        <taxon>Pleuronectes</taxon>
    </lineage>
</organism>
<accession>A0A9N7V4B5</accession>
<proteinExistence type="predicted"/>
<name>A0A9N7V4B5_PLEPL</name>
<feature type="compositionally biased region" description="Basic and acidic residues" evidence="1">
    <location>
        <begin position="120"/>
        <end position="139"/>
    </location>
</feature>
<dbReference type="AlphaFoldDB" id="A0A9N7V4B5"/>